<dbReference type="AlphaFoldDB" id="A0A8C3UKG7"/>
<protein>
    <recommendedName>
        <fullName evidence="6">Peptidase S1 domain-containing protein</fullName>
    </recommendedName>
</protein>
<dbReference type="PROSITE" id="PS50240">
    <property type="entry name" value="TRYPSIN_DOM"/>
    <property type="match status" value="1"/>
</dbReference>
<keyword evidence="2" id="KW-0378">Hydrolase</keyword>
<dbReference type="PANTHER" id="PTHR24252:SF8">
    <property type="entry name" value="ACROSIN"/>
    <property type="match status" value="1"/>
</dbReference>
<dbReference type="Gene3D" id="2.40.10.10">
    <property type="entry name" value="Trypsin-like serine proteases"/>
    <property type="match status" value="3"/>
</dbReference>
<organism evidence="7 8">
    <name type="scientific">Catharus ustulatus</name>
    <name type="common">Russet-backed thrush</name>
    <name type="synonym">Hylocichla ustulatus</name>
    <dbReference type="NCBI Taxonomy" id="91951"/>
    <lineage>
        <taxon>Eukaryota</taxon>
        <taxon>Metazoa</taxon>
        <taxon>Chordata</taxon>
        <taxon>Craniata</taxon>
        <taxon>Vertebrata</taxon>
        <taxon>Euteleostomi</taxon>
        <taxon>Archelosauria</taxon>
        <taxon>Archosauria</taxon>
        <taxon>Dinosauria</taxon>
        <taxon>Saurischia</taxon>
        <taxon>Theropoda</taxon>
        <taxon>Coelurosauria</taxon>
        <taxon>Aves</taxon>
        <taxon>Neognathae</taxon>
        <taxon>Neoaves</taxon>
        <taxon>Telluraves</taxon>
        <taxon>Australaves</taxon>
        <taxon>Passeriformes</taxon>
        <taxon>Turdidae</taxon>
        <taxon>Catharus</taxon>
    </lineage>
</organism>
<evidence type="ECO:0000256" key="3">
    <source>
        <dbReference type="ARBA" id="ARBA00022825"/>
    </source>
</evidence>
<dbReference type="SMART" id="SM00020">
    <property type="entry name" value="Tryp_SPc"/>
    <property type="match status" value="1"/>
</dbReference>
<dbReference type="InterPro" id="IPR009003">
    <property type="entry name" value="Peptidase_S1_PA"/>
</dbReference>
<dbReference type="PROSITE" id="PS00134">
    <property type="entry name" value="TRYPSIN_HIS"/>
    <property type="match status" value="1"/>
</dbReference>
<feature type="chain" id="PRO_5034059900" description="Peptidase S1 domain-containing protein" evidence="5">
    <location>
        <begin position="17"/>
        <end position="280"/>
    </location>
</feature>
<dbReference type="Proteomes" id="UP000694563">
    <property type="component" value="Chromosome 3"/>
</dbReference>
<reference evidence="7" key="1">
    <citation type="submission" date="2020-10" db="EMBL/GenBank/DDBJ databases">
        <title>Catharus ustulatus (Swainson's thrush) genome, bCatUst1, primary haplotype v2.</title>
        <authorList>
            <person name="Delmore K."/>
            <person name="Vafadar M."/>
            <person name="Formenti G."/>
            <person name="Chow W."/>
            <person name="Pelan S."/>
            <person name="Howe K."/>
            <person name="Rhie A."/>
            <person name="Mountcastle J."/>
            <person name="Haase B."/>
            <person name="Fedrigo O."/>
            <person name="Jarvis E.D."/>
        </authorList>
    </citation>
    <scope>NUCLEOTIDE SEQUENCE [LARGE SCALE GENOMIC DNA]</scope>
</reference>
<proteinExistence type="predicted"/>
<dbReference type="FunFam" id="2.40.10.10:FF:000060">
    <property type="entry name" value="Acrosin"/>
    <property type="match status" value="1"/>
</dbReference>
<feature type="domain" description="Peptidase S1" evidence="6">
    <location>
        <begin position="47"/>
        <end position="280"/>
    </location>
</feature>
<keyword evidence="8" id="KW-1185">Reference proteome</keyword>
<evidence type="ECO:0000313" key="8">
    <source>
        <dbReference type="Proteomes" id="UP000694563"/>
    </source>
</evidence>
<name>A0A8C3UKG7_CATUS</name>
<evidence type="ECO:0000259" key="6">
    <source>
        <dbReference type="PROSITE" id="PS50240"/>
    </source>
</evidence>
<keyword evidence="5" id="KW-0732">Signal</keyword>
<dbReference type="Pfam" id="PF00089">
    <property type="entry name" value="Trypsin"/>
    <property type="match status" value="1"/>
</dbReference>
<evidence type="ECO:0000313" key="7">
    <source>
        <dbReference type="Ensembl" id="ENSCUSP00005013355.1"/>
    </source>
</evidence>
<dbReference type="PRINTS" id="PR00722">
    <property type="entry name" value="CHYMOTRYPSIN"/>
</dbReference>
<accession>A0A8C3UKG7</accession>
<dbReference type="SUPFAM" id="SSF50494">
    <property type="entry name" value="Trypsin-like serine proteases"/>
    <property type="match status" value="1"/>
</dbReference>
<reference evidence="7" key="3">
    <citation type="submission" date="2025-09" db="UniProtKB">
        <authorList>
            <consortium name="Ensembl"/>
        </authorList>
    </citation>
    <scope>IDENTIFICATION</scope>
</reference>
<feature type="signal peptide" evidence="5">
    <location>
        <begin position="1"/>
        <end position="16"/>
    </location>
</feature>
<keyword evidence="3" id="KW-0720">Serine protease</keyword>
<dbReference type="GO" id="GO:0004252">
    <property type="term" value="F:serine-type endopeptidase activity"/>
    <property type="evidence" value="ECO:0007669"/>
    <property type="project" value="InterPro"/>
</dbReference>
<keyword evidence="4" id="KW-1015">Disulfide bond</keyword>
<dbReference type="InterPro" id="IPR001314">
    <property type="entry name" value="Peptidase_S1A"/>
</dbReference>
<dbReference type="PANTHER" id="PTHR24252">
    <property type="entry name" value="ACROSIN-RELATED"/>
    <property type="match status" value="1"/>
</dbReference>
<dbReference type="GO" id="GO:0007340">
    <property type="term" value="P:acrosome reaction"/>
    <property type="evidence" value="ECO:0007669"/>
    <property type="project" value="TreeGrafter"/>
</dbReference>
<dbReference type="InterPro" id="IPR018114">
    <property type="entry name" value="TRYPSIN_HIS"/>
</dbReference>
<dbReference type="CDD" id="cd00190">
    <property type="entry name" value="Tryp_SPc"/>
    <property type="match status" value="1"/>
</dbReference>
<sequence length="280" mass="30477">ALRLWLCCCTEPSVLAADTCLWQGICGLRPLMYDYEYLDNVDDTTRVVGGADAKPGAWPWIVSLKHPAIPGTRHLCGGSLISTEWVLTAAHCFDPIRKFGNVYVVIGATQLTKPGPGAQLRRIKKLVRHENYNKNDKSNDIALLQLSKPVECNPYTQLACVADPSLSLSDLENCWVAGWGAVTARGEFPRESPGDILQEAKVQLIDLELCNSSRWYAGKIHPHNLCAGYPEGLIDTCQVGAKGSGPRAAATPREIPGLGSIFGRRRGQRKGGVEEGERAV</sequence>
<evidence type="ECO:0000256" key="4">
    <source>
        <dbReference type="ARBA" id="ARBA00023157"/>
    </source>
</evidence>
<evidence type="ECO:0000256" key="1">
    <source>
        <dbReference type="ARBA" id="ARBA00022670"/>
    </source>
</evidence>
<dbReference type="GO" id="GO:0006508">
    <property type="term" value="P:proteolysis"/>
    <property type="evidence" value="ECO:0007669"/>
    <property type="project" value="UniProtKB-KW"/>
</dbReference>
<dbReference type="InterPro" id="IPR001254">
    <property type="entry name" value="Trypsin_dom"/>
</dbReference>
<evidence type="ECO:0000256" key="5">
    <source>
        <dbReference type="SAM" id="SignalP"/>
    </source>
</evidence>
<reference evidence="7" key="2">
    <citation type="submission" date="2025-08" db="UniProtKB">
        <authorList>
            <consortium name="Ensembl"/>
        </authorList>
    </citation>
    <scope>IDENTIFICATION</scope>
</reference>
<keyword evidence="1" id="KW-0645">Protease</keyword>
<evidence type="ECO:0000256" key="2">
    <source>
        <dbReference type="ARBA" id="ARBA00022801"/>
    </source>
</evidence>
<dbReference type="InterPro" id="IPR043504">
    <property type="entry name" value="Peptidase_S1_PA_chymotrypsin"/>
</dbReference>
<dbReference type="Ensembl" id="ENSCUST00005013890.1">
    <property type="protein sequence ID" value="ENSCUSP00005013355.1"/>
    <property type="gene ID" value="ENSCUSG00005008563.1"/>
</dbReference>